<feature type="transmembrane region" description="Helical" evidence="8">
    <location>
        <begin position="339"/>
        <end position="359"/>
    </location>
</feature>
<comment type="similarity">
    <text evidence="2">Belongs to the major facilitator superfamily.</text>
</comment>
<feature type="transmembrane region" description="Helical" evidence="8">
    <location>
        <begin position="225"/>
        <end position="243"/>
    </location>
</feature>
<feature type="region of interest" description="Disordered" evidence="7">
    <location>
        <begin position="1"/>
        <end position="20"/>
    </location>
</feature>
<dbReference type="InterPro" id="IPR011701">
    <property type="entry name" value="MFS"/>
</dbReference>
<evidence type="ECO:0000256" key="4">
    <source>
        <dbReference type="ARBA" id="ARBA00022692"/>
    </source>
</evidence>
<evidence type="ECO:0000256" key="3">
    <source>
        <dbReference type="ARBA" id="ARBA00022448"/>
    </source>
</evidence>
<feature type="transmembrane region" description="Helical" evidence="8">
    <location>
        <begin position="543"/>
        <end position="561"/>
    </location>
</feature>
<dbReference type="AlphaFoldDB" id="A0A9P0QS36"/>
<feature type="transmembrane region" description="Helical" evidence="8">
    <location>
        <begin position="162"/>
        <end position="182"/>
    </location>
</feature>
<feature type="transmembrane region" description="Helical" evidence="8">
    <location>
        <begin position="437"/>
        <end position="455"/>
    </location>
</feature>
<evidence type="ECO:0000313" key="11">
    <source>
        <dbReference type="Proteomes" id="UP000837801"/>
    </source>
</evidence>
<feature type="transmembrane region" description="Helical" evidence="8">
    <location>
        <begin position="134"/>
        <end position="156"/>
    </location>
</feature>
<dbReference type="Proteomes" id="UP000837801">
    <property type="component" value="Unassembled WGS sequence"/>
</dbReference>
<keyword evidence="4 8" id="KW-0812">Transmembrane</keyword>
<dbReference type="GO" id="GO:0000329">
    <property type="term" value="C:fungal-type vacuole membrane"/>
    <property type="evidence" value="ECO:0007669"/>
    <property type="project" value="TreeGrafter"/>
</dbReference>
<dbReference type="Pfam" id="PF07690">
    <property type="entry name" value="MFS_1"/>
    <property type="match status" value="1"/>
</dbReference>
<feature type="region of interest" description="Disordered" evidence="7">
    <location>
        <begin position="35"/>
        <end position="54"/>
    </location>
</feature>
<dbReference type="GO" id="GO:0015174">
    <property type="term" value="F:basic amino acid transmembrane transporter activity"/>
    <property type="evidence" value="ECO:0007669"/>
    <property type="project" value="TreeGrafter"/>
</dbReference>
<dbReference type="SUPFAM" id="SSF103473">
    <property type="entry name" value="MFS general substrate transporter"/>
    <property type="match status" value="1"/>
</dbReference>
<gene>
    <name evidence="10" type="ORF">CLIB1423_13S01442</name>
</gene>
<feature type="compositionally biased region" description="Polar residues" evidence="7">
    <location>
        <begin position="8"/>
        <end position="17"/>
    </location>
</feature>
<organism evidence="10 11">
    <name type="scientific">[Candida] railenensis</name>
    <dbReference type="NCBI Taxonomy" id="45579"/>
    <lineage>
        <taxon>Eukaryota</taxon>
        <taxon>Fungi</taxon>
        <taxon>Dikarya</taxon>
        <taxon>Ascomycota</taxon>
        <taxon>Saccharomycotina</taxon>
        <taxon>Pichiomycetes</taxon>
        <taxon>Debaryomycetaceae</taxon>
        <taxon>Kurtzmaniella</taxon>
    </lineage>
</organism>
<evidence type="ECO:0000313" key="10">
    <source>
        <dbReference type="EMBL" id="CAH2353903.1"/>
    </source>
</evidence>
<evidence type="ECO:0000259" key="9">
    <source>
        <dbReference type="PROSITE" id="PS50850"/>
    </source>
</evidence>
<accession>A0A9P0QS36</accession>
<feature type="transmembrane region" description="Helical" evidence="8">
    <location>
        <begin position="467"/>
        <end position="489"/>
    </location>
</feature>
<name>A0A9P0QS36_9ASCO</name>
<dbReference type="PROSITE" id="PS50850">
    <property type="entry name" value="MFS"/>
    <property type="match status" value="1"/>
</dbReference>
<comment type="caution">
    <text evidence="10">The sequence shown here is derived from an EMBL/GenBank/DDBJ whole genome shotgun (WGS) entry which is preliminary data.</text>
</comment>
<evidence type="ECO:0000256" key="2">
    <source>
        <dbReference type="ARBA" id="ARBA00008335"/>
    </source>
</evidence>
<feature type="transmembrane region" description="Helical" evidence="8">
    <location>
        <begin position="398"/>
        <end position="417"/>
    </location>
</feature>
<evidence type="ECO:0000256" key="7">
    <source>
        <dbReference type="SAM" id="MobiDB-lite"/>
    </source>
</evidence>
<keyword evidence="6 8" id="KW-0472">Membrane</keyword>
<dbReference type="EMBL" id="CAKXYY010000013">
    <property type="protein sequence ID" value="CAH2353903.1"/>
    <property type="molecule type" value="Genomic_DNA"/>
</dbReference>
<dbReference type="PANTHER" id="PTHR23501">
    <property type="entry name" value="MAJOR FACILITATOR SUPERFAMILY"/>
    <property type="match status" value="1"/>
</dbReference>
<comment type="subcellular location">
    <subcellularLocation>
        <location evidence="1">Endomembrane system</location>
        <topology evidence="1">Multi-pass membrane protein</topology>
    </subcellularLocation>
</comment>
<dbReference type="Gene3D" id="1.20.1720.10">
    <property type="entry name" value="Multidrug resistance protein D"/>
    <property type="match status" value="1"/>
</dbReference>
<keyword evidence="3" id="KW-0813">Transport</keyword>
<evidence type="ECO:0000256" key="8">
    <source>
        <dbReference type="SAM" id="Phobius"/>
    </source>
</evidence>
<keyword evidence="11" id="KW-1185">Reference proteome</keyword>
<evidence type="ECO:0000256" key="1">
    <source>
        <dbReference type="ARBA" id="ARBA00004127"/>
    </source>
</evidence>
<feature type="domain" description="Major facilitator superfamily (MFS) profile" evidence="9">
    <location>
        <begin position="69"/>
        <end position="566"/>
    </location>
</feature>
<dbReference type="PANTHER" id="PTHR23501:SF191">
    <property type="entry name" value="VACUOLAR BASIC AMINO ACID TRANSPORTER 4"/>
    <property type="match status" value="1"/>
</dbReference>
<feature type="transmembrane region" description="Helical" evidence="8">
    <location>
        <begin position="103"/>
        <end position="122"/>
    </location>
</feature>
<feature type="transmembrane region" description="Helical" evidence="8">
    <location>
        <begin position="264"/>
        <end position="285"/>
    </location>
</feature>
<dbReference type="Gene3D" id="1.20.1250.20">
    <property type="entry name" value="MFS general substrate transporter like domains"/>
    <property type="match status" value="1"/>
</dbReference>
<protein>
    <submittedName>
        <fullName evidence="10">Vacuolar basic amino acid transporter 1</fullName>
    </submittedName>
</protein>
<dbReference type="InterPro" id="IPR020846">
    <property type="entry name" value="MFS_dom"/>
</dbReference>
<evidence type="ECO:0000256" key="5">
    <source>
        <dbReference type="ARBA" id="ARBA00022989"/>
    </source>
</evidence>
<proteinExistence type="inferred from homology"/>
<dbReference type="OrthoDB" id="3437016at2759"/>
<dbReference type="GO" id="GO:0012505">
    <property type="term" value="C:endomembrane system"/>
    <property type="evidence" value="ECO:0007669"/>
    <property type="project" value="UniProtKB-SubCell"/>
</dbReference>
<feature type="transmembrane region" description="Helical" evidence="8">
    <location>
        <begin position="297"/>
        <end position="318"/>
    </location>
</feature>
<feature type="transmembrane region" description="Helical" evidence="8">
    <location>
        <begin position="66"/>
        <end position="91"/>
    </location>
</feature>
<dbReference type="InterPro" id="IPR036259">
    <property type="entry name" value="MFS_trans_sf"/>
</dbReference>
<reference evidence="10" key="1">
    <citation type="submission" date="2022-03" db="EMBL/GenBank/DDBJ databases">
        <authorList>
            <person name="Legras J.-L."/>
            <person name="Devillers H."/>
            <person name="Grondin C."/>
        </authorList>
    </citation>
    <scope>NUCLEOTIDE SEQUENCE</scope>
    <source>
        <strain evidence="10">CLIB 1423</strain>
    </source>
</reference>
<evidence type="ECO:0000256" key="6">
    <source>
        <dbReference type="ARBA" id="ARBA00023136"/>
    </source>
</evidence>
<keyword evidence="5 8" id="KW-1133">Transmembrane helix</keyword>
<sequence length="573" mass="60840">MTGHLHPNTLNDASTGTPGVVAGELAAEEQSLIGHESSSYGATNPDDVSGADADDDKDFAMPKSQVYIVVSSLFMAAYLAALDTTVVTTLLTEIASDLNAISSISWIATAYLLSCSAFQPLFGKLSDIFGRKALLLLCSFSFAIGCFICSTDSLIMIIVGRFITGIGGGGLTSLGTITMSDIVPLRSRGLYQGLANVCFGLGAASGGVLGGFVADKFGWKNVFLLQVPLAVIVGVAIYLNLNLPEGSPGLGAQGVDIKSKLKRVDFLGSSLLVSSLMGIMAAASFGGNEIAYSSATFVILCAVSFALLGGFVYVELYVSPEPVLPLELMADRTVLSSSLTNWFYTMGVFTYLFYIPIYYTSVMGFTATQNGLRLIPNFFGVSFGSVGAGIYMKTTGRYYKLAVLSGFVSLYGVFRIYTITPSISLLDQFTMTIPPGLGYSSILTITLLSLIAAVPAKYQASTTSIQYTFRATGSTLGVSIASAIFQSILKSTLTSRIYQIVSDPNEAKEIISKALENAQYSHVAPKLVQQAIRDSYNDGCKGAFAFTAATVTIGFLCSLFMREHVLHTSINRD</sequence>
<feature type="transmembrane region" description="Helical" evidence="8">
    <location>
        <begin position="194"/>
        <end position="213"/>
    </location>
</feature>